<organism evidence="4 5">
    <name type="scientific">Rossellomorea marisflavi</name>
    <dbReference type="NCBI Taxonomy" id="189381"/>
    <lineage>
        <taxon>Bacteria</taxon>
        <taxon>Bacillati</taxon>
        <taxon>Bacillota</taxon>
        <taxon>Bacilli</taxon>
        <taxon>Bacillales</taxon>
        <taxon>Bacillaceae</taxon>
        <taxon>Rossellomorea</taxon>
    </lineage>
</organism>
<reference evidence="4 5" key="1">
    <citation type="submission" date="2019-08" db="EMBL/GenBank/DDBJ databases">
        <title>Bacillus genomes from the desert of Cuatro Cienegas, Coahuila.</title>
        <authorList>
            <person name="Olmedo-Alvarez G."/>
        </authorList>
    </citation>
    <scope>NUCLEOTIDE SEQUENCE [LARGE SCALE GENOMIC DNA]</scope>
    <source>
        <strain evidence="4 5">CH108_3D</strain>
    </source>
</reference>
<keyword evidence="2" id="KW-0378">Hydrolase</keyword>
<evidence type="ECO:0000256" key="1">
    <source>
        <dbReference type="ARBA" id="ARBA00006336"/>
    </source>
</evidence>
<protein>
    <submittedName>
        <fullName evidence="4">Isochorismatase family protein</fullName>
    </submittedName>
</protein>
<dbReference type="GO" id="GO:0016787">
    <property type="term" value="F:hydrolase activity"/>
    <property type="evidence" value="ECO:0007669"/>
    <property type="project" value="UniProtKB-KW"/>
</dbReference>
<comment type="caution">
    <text evidence="4">The sequence shown here is derived from an EMBL/GenBank/DDBJ whole genome shotgun (WGS) entry which is preliminary data.</text>
</comment>
<dbReference type="InterPro" id="IPR036380">
    <property type="entry name" value="Isochorismatase-like_sf"/>
</dbReference>
<dbReference type="PANTHER" id="PTHR43540">
    <property type="entry name" value="PEROXYUREIDOACRYLATE/UREIDOACRYLATE AMIDOHYDROLASE-RELATED"/>
    <property type="match status" value="1"/>
</dbReference>
<name>A0A5D4RUW9_9BACI</name>
<dbReference type="Proteomes" id="UP000322997">
    <property type="component" value="Unassembled WGS sequence"/>
</dbReference>
<dbReference type="SUPFAM" id="SSF52499">
    <property type="entry name" value="Isochorismatase-like hydrolases"/>
    <property type="match status" value="1"/>
</dbReference>
<dbReference type="Pfam" id="PF06906">
    <property type="entry name" value="DUF1272"/>
    <property type="match status" value="1"/>
</dbReference>
<dbReference type="EMBL" id="VTEQ01000002">
    <property type="protein sequence ID" value="TYS54700.1"/>
    <property type="molecule type" value="Genomic_DNA"/>
</dbReference>
<proteinExistence type="inferred from homology"/>
<evidence type="ECO:0000313" key="5">
    <source>
        <dbReference type="Proteomes" id="UP000322997"/>
    </source>
</evidence>
<dbReference type="Pfam" id="PF00857">
    <property type="entry name" value="Isochorismatase"/>
    <property type="match status" value="1"/>
</dbReference>
<dbReference type="InterPro" id="IPR001841">
    <property type="entry name" value="Znf_RING"/>
</dbReference>
<dbReference type="AlphaFoldDB" id="A0A5D4RUW9"/>
<dbReference type="CDD" id="cd01014">
    <property type="entry name" value="nicotinamidase_related"/>
    <property type="match status" value="1"/>
</dbReference>
<accession>A0A5D4RUW9</accession>
<feature type="domain" description="RING-type" evidence="3">
    <location>
        <begin position="4"/>
        <end position="39"/>
    </location>
</feature>
<evidence type="ECO:0000259" key="3">
    <source>
        <dbReference type="PROSITE" id="PS50089"/>
    </source>
</evidence>
<evidence type="ECO:0000313" key="4">
    <source>
        <dbReference type="EMBL" id="TYS54700.1"/>
    </source>
</evidence>
<dbReference type="PANTHER" id="PTHR43540:SF1">
    <property type="entry name" value="ISOCHORISMATASE HYDROLASE"/>
    <property type="match status" value="1"/>
</dbReference>
<evidence type="ECO:0000256" key="2">
    <source>
        <dbReference type="ARBA" id="ARBA00022801"/>
    </source>
</evidence>
<dbReference type="InterPro" id="IPR000868">
    <property type="entry name" value="Isochorismatase-like_dom"/>
</dbReference>
<sequence>MEHCLACEKKMDEGAYHCSHDCTFCSECTESFKNVCPNCGGMLVPKVKRALLLIDVQQAFLHPKWGSRNNPHAEEEMLFILKEWRRLGWEVIHIRHRSHHPESVFHPSNEGFRFKEGFDPIPGETVLEKDVNSAFIGTGLEEHLRQLDVTEIVIVGLTTPHCISTSARMSGNLGFTTFVLSDATAAFDLVDPEGRTLDASLVHDVSLATLHGEFATVLKATDYIRALFPDNSGASLQCPLP</sequence>
<comment type="similarity">
    <text evidence="1">Belongs to the isochorismatase family.</text>
</comment>
<dbReference type="InterPro" id="IPR050272">
    <property type="entry name" value="Isochorismatase-like_hydrls"/>
</dbReference>
<dbReference type="RefSeq" id="WP_148984842.1">
    <property type="nucleotide sequence ID" value="NZ_CP197480.1"/>
</dbReference>
<dbReference type="InterPro" id="IPR010696">
    <property type="entry name" value="DUF1272"/>
</dbReference>
<dbReference type="PROSITE" id="PS50089">
    <property type="entry name" value="ZF_RING_2"/>
    <property type="match status" value="1"/>
</dbReference>
<gene>
    <name evidence="4" type="ORF">FZC83_07060</name>
</gene>
<dbReference type="Gene3D" id="3.40.50.850">
    <property type="entry name" value="Isochorismatase-like"/>
    <property type="match status" value="1"/>
</dbReference>